<organism evidence="2 3">
    <name type="scientific">Uabimicrobium amorphum</name>
    <dbReference type="NCBI Taxonomy" id="2596890"/>
    <lineage>
        <taxon>Bacteria</taxon>
        <taxon>Pseudomonadati</taxon>
        <taxon>Planctomycetota</taxon>
        <taxon>Candidatus Uabimicrobiia</taxon>
        <taxon>Candidatus Uabimicrobiales</taxon>
        <taxon>Candidatus Uabimicrobiaceae</taxon>
        <taxon>Candidatus Uabimicrobium</taxon>
    </lineage>
</organism>
<accession>A0A5S9IQF2</accession>
<keyword evidence="3" id="KW-1185">Reference proteome</keyword>
<name>A0A5S9IQF2_UABAM</name>
<dbReference type="Proteomes" id="UP000326354">
    <property type="component" value="Chromosome"/>
</dbReference>
<dbReference type="RefSeq" id="WP_151970256.1">
    <property type="nucleotide sequence ID" value="NZ_AP019860.1"/>
</dbReference>
<sequence length="1369" mass="158282">MNKFRYMVIICLFSCHLFSQQDQKDVQRDVYVTAASRPNDHTMTTLTKHNVKKEALNATRKEIKRQYNITTDAEAKKHPVYKRVSREIDKSLKYDPSGREVKRTQKVTMWSAFATEQRKKVSKRYKEREIIGYVKGTANAVSNMGNVAGAIKKAASIKGKNDKSVLNPKLEKHLSQKGYKYIGRASTAGLIASGVEIGAEMAQELHEREGVQPAEAKLKFFEEKMEKEVEQLCDETEKNGDTALAKDEEKRQGFSHDSPPVTVIQQTIGLSREDAEAMVDDLKNHNQALAQKVIAEVGDQVIREGQKIRDHLDKAMTEQKAEIEAIRKQQIENTKDIKETKSMVEFLWKKKKEELELEKKRQEDEALLASIVAKREQEEQQFITSMETKKTIIFLTSTILNRGGEKEKKLARDIQKFGSASIKAMVATRKLAQVFEPSITDIFTENTTGKKANKVNLFSAATLVASGNYLAVALEIVNMFNEQPSEHQIVMEQFGKLSKQLADVSKDMHLRFDRVDKKLAEIYSLTSKSYDLLHDIIINQKKMMETLNDIRNDLKVLNEDISNEIQQLGLDIKKIKQEEHTFEVYTKYGDLSTRKLPDIEDEEYKNAEQIFIKDLNGFFSLSSEHAVTRSTQSVYTQNLAKLQEAINNNDYEQLQNFLNLTEFLSENQSLGEQESDQTLMTQVRLSAIFFYVWSNLLKRPLEIAKKLEDGSTTEELEKKLEERLSKNSDSEYSQKQIEDLKKQIQKRKSLETQLKNLGYFNWKQLSLLNQLFDNHQKKHLNIFPPIAPLLPINLKAWSDGAEYFIRAVNNWPYHYLENTTTDGLYRIMYTGDQYKKLLDLFPTDQFLMERFEDYMSTYNELKSKSLTSFDDLWESPFKEEPRDYKSYVAITSEDAFQIKETENWDNNTEIDSVSLPPIQDLLPHYIHQGEDIGLFEFDKILCYEKWTYKYDTGGGTGNNYRTKKVGEVEVFLRIAIKCNESKLNSGEMQEGEQQGQEVQKLQALKLALEELLSFHYKHDNLMGEPSSFIKNNWEKGANLKNYFFDKISKRFTSKYGGNILYPESLKESIESDGSVILGKFIKLYSNDLNQGSRLVVRSKENVKFEVALPNDAEVTVEARNKIEFASDLKIKRPKKNVTIKFGVNKESSGFQGKLFEEIKVLRNQKRSNWLEEVRPLLDKLSIKKELLKQYIHLFYPISGQYITQQSLKQLPDGEMIKKEYESINTGSDTVDIRQSFGKTFPPFFEQSLLRLIKEKAEVPPMLEKTMEQLQILATVYERKSEYTSSVKFKIMKKVNKTKTEVVLESNAPEIDSFKSILDSMDVKAEETNGVFEVFFEETKISASDIRIQMEYLSKSEDIEYVPVWQKYKE</sequence>
<evidence type="ECO:0000313" key="3">
    <source>
        <dbReference type="Proteomes" id="UP000326354"/>
    </source>
</evidence>
<keyword evidence="1" id="KW-0175">Coiled coil</keyword>
<feature type="coiled-coil region" evidence="1">
    <location>
        <begin position="540"/>
        <end position="578"/>
    </location>
</feature>
<dbReference type="OrthoDB" id="5480103at2"/>
<dbReference type="KEGG" id="uam:UABAM_04574"/>
<protein>
    <submittedName>
        <fullName evidence="2">Uncharacterized protein</fullName>
    </submittedName>
</protein>
<evidence type="ECO:0000256" key="1">
    <source>
        <dbReference type="SAM" id="Coils"/>
    </source>
</evidence>
<feature type="coiled-coil region" evidence="1">
    <location>
        <begin position="272"/>
        <end position="329"/>
    </location>
</feature>
<evidence type="ECO:0000313" key="2">
    <source>
        <dbReference type="EMBL" id="BBM86188.1"/>
    </source>
</evidence>
<dbReference type="EMBL" id="AP019860">
    <property type="protein sequence ID" value="BBM86188.1"/>
    <property type="molecule type" value="Genomic_DNA"/>
</dbReference>
<reference evidence="2 3" key="1">
    <citation type="submission" date="2019-08" db="EMBL/GenBank/DDBJ databases">
        <title>Complete genome sequence of Candidatus Uab amorphum.</title>
        <authorList>
            <person name="Shiratori T."/>
            <person name="Suzuki S."/>
            <person name="Kakizawa Y."/>
            <person name="Ishida K."/>
        </authorList>
    </citation>
    <scope>NUCLEOTIDE SEQUENCE [LARGE SCALE GENOMIC DNA]</scope>
    <source>
        <strain evidence="2 3">SRT547</strain>
    </source>
</reference>
<gene>
    <name evidence="2" type="ORF">UABAM_04574</name>
</gene>
<proteinExistence type="predicted"/>